<evidence type="ECO:0000313" key="2">
    <source>
        <dbReference type="Proteomes" id="UP000298649"/>
    </source>
</evidence>
<dbReference type="EMBL" id="CP039923">
    <property type="protein sequence ID" value="QCL97438.1"/>
    <property type="molecule type" value="Genomic_DNA"/>
</dbReference>
<dbReference type="AlphaFoldDB" id="A0A4D7YRE1"/>
<sequence>MEGAPVRFRAIEDCEASGISIPAGAYFGKEKIHTADNHPATRAFHYSLDMAEKGKSLDVTPLVELGKITVVRQSAL</sequence>
<dbReference type="Proteomes" id="UP000298649">
    <property type="component" value="Chromosome linear"/>
</dbReference>
<protein>
    <submittedName>
        <fullName evidence="1">Uncharacterized protein</fullName>
    </submittedName>
</protein>
<evidence type="ECO:0000313" key="1">
    <source>
        <dbReference type="EMBL" id="QCL97438.1"/>
    </source>
</evidence>
<dbReference type="RefSeq" id="WP_137005854.1">
    <property type="nucleotide sequence ID" value="NZ_CP039923.1"/>
</dbReference>
<organism evidence="1 2">
    <name type="scientific">Agrobacterium tumefaciens</name>
    <dbReference type="NCBI Taxonomy" id="358"/>
    <lineage>
        <taxon>Bacteria</taxon>
        <taxon>Pseudomonadati</taxon>
        <taxon>Pseudomonadota</taxon>
        <taxon>Alphaproteobacteria</taxon>
        <taxon>Hyphomicrobiales</taxon>
        <taxon>Rhizobiaceae</taxon>
        <taxon>Rhizobium/Agrobacterium group</taxon>
        <taxon>Agrobacterium</taxon>
        <taxon>Agrobacterium tumefaciens complex</taxon>
    </lineage>
</organism>
<name>A0A4D7YRE1_AGRTU</name>
<reference evidence="1 2" key="1">
    <citation type="submission" date="2019-04" db="EMBL/GenBank/DDBJ databases">
        <title>Complete genome sequence of Agrobacterium tumefaciens CFBP7129.</title>
        <authorList>
            <person name="Haryono M."/>
            <person name="Lin Y.-C."/>
            <person name="Lai E.-M."/>
            <person name="Kuo C.-H."/>
        </authorList>
    </citation>
    <scope>NUCLEOTIDE SEQUENCE [LARGE SCALE GENOMIC DNA]</scope>
    <source>
        <strain evidence="1 2">CFBP7129</strain>
    </source>
</reference>
<proteinExistence type="predicted"/>
<gene>
    <name evidence="1" type="ORF">CFBP7129_25420</name>
</gene>
<accession>A0A4D7YRE1</accession>